<accession>A0A1Y6IVR1</accession>
<name>A0A1Y6IVR1_9VIBR</name>
<evidence type="ECO:0000313" key="1">
    <source>
        <dbReference type="EMBL" id="SMS00900.1"/>
    </source>
</evidence>
<protein>
    <submittedName>
        <fullName evidence="1">Uncharacterized protein</fullName>
    </submittedName>
</protein>
<reference evidence="1 2" key="1">
    <citation type="submission" date="2017-05" db="EMBL/GenBank/DDBJ databases">
        <authorList>
            <person name="Song R."/>
            <person name="Chenine A.L."/>
            <person name="Ruprecht R.M."/>
        </authorList>
    </citation>
    <scope>NUCLEOTIDE SEQUENCE [LARGE SCALE GENOMIC DNA]</scope>
    <source>
        <strain evidence="1 2">CECT 7927</strain>
    </source>
</reference>
<sequence length="33" mass="3888">MNFYALSHLISQMIRLLIQMSRNAAHFPSIQVR</sequence>
<gene>
    <name evidence="1" type="ORF">VIM7927_02173</name>
</gene>
<proteinExistence type="predicted"/>
<evidence type="ECO:0000313" key="2">
    <source>
        <dbReference type="Proteomes" id="UP000196125"/>
    </source>
</evidence>
<dbReference type="Proteomes" id="UP000196125">
    <property type="component" value="Unassembled WGS sequence"/>
</dbReference>
<organism evidence="1 2">
    <name type="scientific">Vibrio mangrovi</name>
    <dbReference type="NCBI Taxonomy" id="474394"/>
    <lineage>
        <taxon>Bacteria</taxon>
        <taxon>Pseudomonadati</taxon>
        <taxon>Pseudomonadota</taxon>
        <taxon>Gammaproteobacteria</taxon>
        <taxon>Vibrionales</taxon>
        <taxon>Vibrionaceae</taxon>
        <taxon>Vibrio</taxon>
    </lineage>
</organism>
<dbReference type="AlphaFoldDB" id="A0A1Y6IVR1"/>
<dbReference type="EMBL" id="FXXI01000003">
    <property type="protein sequence ID" value="SMS00900.1"/>
    <property type="molecule type" value="Genomic_DNA"/>
</dbReference>